<evidence type="ECO:0000313" key="1">
    <source>
        <dbReference type="EMBL" id="AWB35022.1"/>
    </source>
</evidence>
<dbReference type="RefSeq" id="WP_108622432.1">
    <property type="nucleotide sequence ID" value="NZ_CP028901.1"/>
</dbReference>
<reference evidence="1 2" key="1">
    <citation type="submission" date="2018-04" db="EMBL/GenBank/DDBJ databases">
        <title>Bordetella sp. HZ20 isolated from seawater.</title>
        <authorList>
            <person name="Sun C."/>
        </authorList>
    </citation>
    <scope>NUCLEOTIDE SEQUENCE [LARGE SCALE GENOMIC DNA]</scope>
    <source>
        <strain evidence="1 2">HZ20</strain>
    </source>
</reference>
<dbReference type="EMBL" id="CP028901">
    <property type="protein sequence ID" value="AWB35022.1"/>
    <property type="molecule type" value="Genomic_DNA"/>
</dbReference>
<dbReference type="OrthoDB" id="8654762at2"/>
<accession>A0A2R4XMJ0</accession>
<keyword evidence="2" id="KW-1185">Reference proteome</keyword>
<dbReference type="AlphaFoldDB" id="A0A2R4XMJ0"/>
<gene>
    <name evidence="1" type="ORF">DBV39_16225</name>
</gene>
<dbReference type="KEGG" id="boz:DBV39_16225"/>
<organism evidence="1 2">
    <name type="scientific">Orrella marina</name>
    <dbReference type="NCBI Taxonomy" id="2163011"/>
    <lineage>
        <taxon>Bacteria</taxon>
        <taxon>Pseudomonadati</taxon>
        <taxon>Pseudomonadota</taxon>
        <taxon>Betaproteobacteria</taxon>
        <taxon>Burkholderiales</taxon>
        <taxon>Alcaligenaceae</taxon>
        <taxon>Orrella</taxon>
    </lineage>
</organism>
<protein>
    <submittedName>
        <fullName evidence="1">Uncharacterized protein</fullName>
    </submittedName>
</protein>
<sequence>MSQLLSINQWVDPEITVIDEGRSVTFHIQDCFDFHGYDAVGGVVLGFRLLQAVQRELNHGLPLSRRAVSLFTAFPGLGARDVFELVTRMCSEQRFELDTSFEHPVALKGVAGAFYFQFTYDAKSVELSPIEGAPSADFIATGKASKDPNASKELLAHWTNLKHELANTLLQHTAEQVIRKL</sequence>
<evidence type="ECO:0000313" key="2">
    <source>
        <dbReference type="Proteomes" id="UP000244571"/>
    </source>
</evidence>
<dbReference type="Proteomes" id="UP000244571">
    <property type="component" value="Chromosome"/>
</dbReference>
<name>A0A2R4XMJ0_9BURK</name>
<proteinExistence type="predicted"/>